<protein>
    <submittedName>
        <fullName evidence="3">Protein of uncharacterized function (DUF3592)</fullName>
    </submittedName>
</protein>
<dbReference type="PaxDb" id="166486-ERS852572_03872"/>
<name>A0A173W1L4_9FIRM</name>
<feature type="transmembrane region" description="Helical" evidence="1">
    <location>
        <begin position="6"/>
        <end position="27"/>
    </location>
</feature>
<keyword evidence="1" id="KW-0812">Transmembrane</keyword>
<dbReference type="OrthoDB" id="2083632at2"/>
<feature type="domain" description="DUF3592" evidence="2">
    <location>
        <begin position="42"/>
        <end position="106"/>
    </location>
</feature>
<evidence type="ECO:0000313" key="4">
    <source>
        <dbReference type="Proteomes" id="UP000095350"/>
    </source>
</evidence>
<dbReference type="Pfam" id="PF12158">
    <property type="entry name" value="DUF3592"/>
    <property type="match status" value="1"/>
</dbReference>
<organism evidence="3 4">
    <name type="scientific">Roseburia intestinalis</name>
    <dbReference type="NCBI Taxonomy" id="166486"/>
    <lineage>
        <taxon>Bacteria</taxon>
        <taxon>Bacillati</taxon>
        <taxon>Bacillota</taxon>
        <taxon>Clostridia</taxon>
        <taxon>Lachnospirales</taxon>
        <taxon>Lachnospiraceae</taxon>
        <taxon>Roseburia</taxon>
    </lineage>
</organism>
<dbReference type="Proteomes" id="UP000095350">
    <property type="component" value="Unassembled WGS sequence"/>
</dbReference>
<dbReference type="AlphaFoldDB" id="A0A173W1L4"/>
<keyword evidence="1" id="KW-1133">Transmembrane helix</keyword>
<keyword evidence="1" id="KW-0472">Membrane</keyword>
<dbReference type="EMBL" id="CYXZ01000058">
    <property type="protein sequence ID" value="CUN32307.1"/>
    <property type="molecule type" value="Genomic_DNA"/>
</dbReference>
<evidence type="ECO:0000256" key="1">
    <source>
        <dbReference type="SAM" id="Phobius"/>
    </source>
</evidence>
<sequence length="147" mass="16358">MIIAIVIGVSCLFWIIAAILFVCAKGVDRRISESKKDCVEKTTATVVDVEEVYKRNVDTYNYTWYPVYEFYVNGERVVQKSVIGTGKNSVQTGQQTILYYNPENPHMIYVPAENQTSVSTILKIIGIAFAICGCLAGIIGFVVSKNM</sequence>
<feature type="transmembrane region" description="Helical" evidence="1">
    <location>
        <begin position="124"/>
        <end position="143"/>
    </location>
</feature>
<evidence type="ECO:0000313" key="3">
    <source>
        <dbReference type="EMBL" id="CUN32307.1"/>
    </source>
</evidence>
<dbReference type="RefSeq" id="WP_055196135.1">
    <property type="nucleotide sequence ID" value="NZ_CABIYH010000058.1"/>
</dbReference>
<proteinExistence type="predicted"/>
<dbReference type="STRING" id="166486.ERS852572_03872"/>
<gene>
    <name evidence="3" type="ORF">ERS852572_03872</name>
</gene>
<accession>A0A173W1L4</accession>
<reference evidence="3 4" key="1">
    <citation type="submission" date="2015-09" db="EMBL/GenBank/DDBJ databases">
        <authorList>
            <consortium name="Pathogen Informatics"/>
        </authorList>
    </citation>
    <scope>NUCLEOTIDE SEQUENCE [LARGE SCALE GENOMIC DNA]</scope>
    <source>
        <strain evidence="3 4">2789STDY5834960</strain>
    </source>
</reference>
<evidence type="ECO:0000259" key="2">
    <source>
        <dbReference type="Pfam" id="PF12158"/>
    </source>
</evidence>
<dbReference type="InterPro" id="IPR021994">
    <property type="entry name" value="DUF3592"/>
</dbReference>